<accession>A0ABS0A975</accession>
<keyword evidence="2" id="KW-1185">Reference proteome</keyword>
<reference evidence="1 2" key="1">
    <citation type="submission" date="2020-11" db="EMBL/GenBank/DDBJ databases">
        <title>P. mediterranea TC4 genome.</title>
        <authorList>
            <person name="Molmeret M."/>
        </authorList>
    </citation>
    <scope>NUCLEOTIDE SEQUENCE [LARGE SCALE GENOMIC DNA]</scope>
    <source>
        <strain evidence="1 2">TC4</strain>
    </source>
</reference>
<dbReference type="Proteomes" id="UP001194729">
    <property type="component" value="Unassembled WGS sequence"/>
</dbReference>
<organism evidence="1 2">
    <name type="scientific">Nonlabens mediterrranea</name>
    <dbReference type="NCBI Taxonomy" id="1419947"/>
    <lineage>
        <taxon>Bacteria</taxon>
        <taxon>Pseudomonadati</taxon>
        <taxon>Bacteroidota</taxon>
        <taxon>Flavobacteriia</taxon>
        <taxon>Flavobacteriales</taxon>
        <taxon>Flavobacteriaceae</taxon>
        <taxon>Nonlabens</taxon>
    </lineage>
</organism>
<protein>
    <submittedName>
        <fullName evidence="1">Uncharacterized protein</fullName>
    </submittedName>
</protein>
<gene>
    <name evidence="1" type="ORF">FNJ87_16990</name>
</gene>
<evidence type="ECO:0000313" key="1">
    <source>
        <dbReference type="EMBL" id="MBF4985950.1"/>
    </source>
</evidence>
<dbReference type="EMBL" id="JADKYU010000906">
    <property type="protein sequence ID" value="MBF4985950.1"/>
    <property type="molecule type" value="Genomic_DNA"/>
</dbReference>
<evidence type="ECO:0000313" key="2">
    <source>
        <dbReference type="Proteomes" id="UP001194729"/>
    </source>
</evidence>
<name>A0ABS0A975_9FLAO</name>
<sequence length="46" mass="5450">MKYIFLILLIPFVSQASYDGHDVEELRFRESVILTQLISIICLYQM</sequence>
<proteinExistence type="predicted"/>
<comment type="caution">
    <text evidence="1">The sequence shown here is derived from an EMBL/GenBank/DDBJ whole genome shotgun (WGS) entry which is preliminary data.</text>
</comment>